<comment type="similarity">
    <text evidence="3">Belongs to the RLP family.</text>
</comment>
<dbReference type="FunFam" id="3.80.10.10:FF:000213">
    <property type="entry name" value="Tyrosine-sulfated glycopeptide receptor 1"/>
    <property type="match status" value="1"/>
</dbReference>
<keyword evidence="7" id="KW-0732">Signal</keyword>
<evidence type="ECO:0000256" key="12">
    <source>
        <dbReference type="ARBA" id="ARBA00023180"/>
    </source>
</evidence>
<dbReference type="InterPro" id="IPR046956">
    <property type="entry name" value="RLP23-like"/>
</dbReference>
<keyword evidence="5" id="KW-0433">Leucine-rich repeat</keyword>
<evidence type="ECO:0000313" key="14">
    <source>
        <dbReference type="EnsemblPlants" id="QL08p015947:mrna:CDS:2"/>
    </source>
</evidence>
<keyword evidence="11" id="KW-0675">Receptor</keyword>
<dbReference type="Pfam" id="PF13855">
    <property type="entry name" value="LRR_8"/>
    <property type="match status" value="3"/>
</dbReference>
<dbReference type="GeneID" id="115956487"/>
<evidence type="ECO:0000256" key="1">
    <source>
        <dbReference type="ARBA" id="ARBA00004236"/>
    </source>
</evidence>
<keyword evidence="15" id="KW-1185">Reference proteome</keyword>
<evidence type="ECO:0000256" key="4">
    <source>
        <dbReference type="ARBA" id="ARBA00022475"/>
    </source>
</evidence>
<evidence type="ECO:0000256" key="11">
    <source>
        <dbReference type="ARBA" id="ARBA00023170"/>
    </source>
</evidence>
<evidence type="ECO:0000256" key="3">
    <source>
        <dbReference type="ARBA" id="ARBA00009592"/>
    </source>
</evidence>
<comment type="subcellular location">
    <subcellularLocation>
        <location evidence="1">Cell membrane</location>
    </subcellularLocation>
    <subcellularLocation>
        <location evidence="2">Membrane</location>
        <topology evidence="2">Single-pass type I membrane protein</topology>
    </subcellularLocation>
</comment>
<keyword evidence="9 13" id="KW-1133">Transmembrane helix</keyword>
<gene>
    <name evidence="14" type="primary">LOC115956487</name>
</gene>
<dbReference type="Gramene" id="QL08p015947:mrna">
    <property type="protein sequence ID" value="QL08p015947:mrna:CDS:2"/>
    <property type="gene ID" value="QL08p015947"/>
</dbReference>
<dbReference type="OMA" id="LIRWGRI"/>
<evidence type="ECO:0000256" key="6">
    <source>
        <dbReference type="ARBA" id="ARBA00022692"/>
    </source>
</evidence>
<dbReference type="PANTHER" id="PTHR48061:SF2">
    <property type="entry name" value="RECEPTOR LIKE PROTEIN 30-LIKE"/>
    <property type="match status" value="1"/>
</dbReference>
<dbReference type="Proteomes" id="UP000594261">
    <property type="component" value="Chromosome 8"/>
</dbReference>
<dbReference type="KEGG" id="qlo:115956487"/>
<keyword evidence="12" id="KW-0325">Glycoprotein</keyword>
<evidence type="ECO:0000256" key="7">
    <source>
        <dbReference type="ARBA" id="ARBA00022729"/>
    </source>
</evidence>
<reference evidence="14 15" key="1">
    <citation type="journal article" date="2016" name="G3 (Bethesda)">
        <title>First Draft Assembly and Annotation of the Genome of a California Endemic Oak Quercus lobata Nee (Fagaceae).</title>
        <authorList>
            <person name="Sork V.L."/>
            <person name="Fitz-Gibbon S.T."/>
            <person name="Puiu D."/>
            <person name="Crepeau M."/>
            <person name="Gugger P.F."/>
            <person name="Sherman R."/>
            <person name="Stevens K."/>
            <person name="Langley C.H."/>
            <person name="Pellegrini M."/>
            <person name="Salzberg S.L."/>
        </authorList>
    </citation>
    <scope>NUCLEOTIDE SEQUENCE [LARGE SCALE GENOMIC DNA]</scope>
    <source>
        <strain evidence="14 15">cv. SW786</strain>
    </source>
</reference>
<evidence type="ECO:0000256" key="5">
    <source>
        <dbReference type="ARBA" id="ARBA00022614"/>
    </source>
</evidence>
<evidence type="ECO:0000256" key="13">
    <source>
        <dbReference type="SAM" id="Phobius"/>
    </source>
</evidence>
<sequence length="637" mass="71383">MLLGNNHFSGQLHEFSNVSSFLLEELDLSSNYLEGPIPVSIFELQGLHTLSLSSNNFNGSFQLNVIQLLRNLTTLDLSYNNLLIEYNGTNSSLSSFPQIEKLVLASNRLKIFPELLRNQANLVYLDLSDNQIHGEIPNWFWKLPKLSFVNLSCNYLEGPLLNLSSKPLLDLHSNRFQGQLPTPLPFFNYLDLSRNNFNSVIPVLNSSWNDSNRSNIFLSLSNNKFHGQIPESICNATFIGALDLSNNSINGTIPHCFSSMSKSLWVLNLRRNNLTGKISDTFPSDCSLQTLNVNKNLLEGVVPKSLANCTHLEVLDIGNNQIHDSFPCHLKGMSNLRVLVLQSNKFYGSVGCAGPNVTWPMLQIVDLASNNFSGKLSIKALANSDAMMVDNEAQSELNYLHFQDYELYYPDVITITLKHEEIELLKILTILTLIDLSCNNLEGPIPEEIGVLKSLNSLNLSHDAFTGLIPPSLGKLSKLESLDLSSNKLIGEIPMQLANNLTFLSVLNLSFNQLVGPIPYIKQFATFLETSFEGNKGLCGSPLKITCTSTKPSSPPPTFEDSNSNSRPLIDWNYLSVELGFVFGLGMIIWPLVFCKRWRIWYCKHADDILFRIFPQLYLGGNQYRGIRAHRSVGRRQ</sequence>
<evidence type="ECO:0000256" key="9">
    <source>
        <dbReference type="ARBA" id="ARBA00022989"/>
    </source>
</evidence>
<name>A0A7N2M9M9_QUELO</name>
<dbReference type="SUPFAM" id="SSF52058">
    <property type="entry name" value="L domain-like"/>
    <property type="match status" value="2"/>
</dbReference>
<dbReference type="InterPro" id="IPR001611">
    <property type="entry name" value="Leu-rich_rpt"/>
</dbReference>
<dbReference type="Pfam" id="PF00560">
    <property type="entry name" value="LRR_1"/>
    <property type="match status" value="5"/>
</dbReference>
<evidence type="ECO:0000256" key="8">
    <source>
        <dbReference type="ARBA" id="ARBA00022737"/>
    </source>
</evidence>
<keyword evidence="4" id="KW-1003">Cell membrane</keyword>
<dbReference type="Gene3D" id="3.80.10.10">
    <property type="entry name" value="Ribonuclease Inhibitor"/>
    <property type="match status" value="2"/>
</dbReference>
<keyword evidence="8" id="KW-0677">Repeat</keyword>
<dbReference type="InParanoid" id="A0A7N2M9M9"/>
<dbReference type="OrthoDB" id="1394818at2759"/>
<keyword evidence="10 13" id="KW-0472">Membrane</keyword>
<accession>A0A7N2M9M9</accession>
<organism evidence="14 15">
    <name type="scientific">Quercus lobata</name>
    <name type="common">Valley oak</name>
    <dbReference type="NCBI Taxonomy" id="97700"/>
    <lineage>
        <taxon>Eukaryota</taxon>
        <taxon>Viridiplantae</taxon>
        <taxon>Streptophyta</taxon>
        <taxon>Embryophyta</taxon>
        <taxon>Tracheophyta</taxon>
        <taxon>Spermatophyta</taxon>
        <taxon>Magnoliopsida</taxon>
        <taxon>eudicotyledons</taxon>
        <taxon>Gunneridae</taxon>
        <taxon>Pentapetalae</taxon>
        <taxon>rosids</taxon>
        <taxon>fabids</taxon>
        <taxon>Fagales</taxon>
        <taxon>Fagaceae</taxon>
        <taxon>Quercus</taxon>
    </lineage>
</organism>
<dbReference type="GO" id="GO:0005886">
    <property type="term" value="C:plasma membrane"/>
    <property type="evidence" value="ECO:0007669"/>
    <property type="project" value="UniProtKB-SubCell"/>
</dbReference>
<feature type="transmembrane region" description="Helical" evidence="13">
    <location>
        <begin position="572"/>
        <end position="594"/>
    </location>
</feature>
<reference evidence="14" key="2">
    <citation type="submission" date="2021-01" db="UniProtKB">
        <authorList>
            <consortium name="EnsemblPlants"/>
        </authorList>
    </citation>
    <scope>IDENTIFICATION</scope>
</reference>
<keyword evidence="6 13" id="KW-0812">Transmembrane</keyword>
<dbReference type="RefSeq" id="XP_030930709.1">
    <property type="nucleotide sequence ID" value="XM_031074849.1"/>
</dbReference>
<proteinExistence type="inferred from homology"/>
<dbReference type="EMBL" id="LRBV02000008">
    <property type="status" value="NOT_ANNOTATED_CDS"/>
    <property type="molecule type" value="Genomic_DNA"/>
</dbReference>
<dbReference type="PRINTS" id="PR00019">
    <property type="entry name" value="LEURICHRPT"/>
</dbReference>
<evidence type="ECO:0000256" key="2">
    <source>
        <dbReference type="ARBA" id="ARBA00004479"/>
    </source>
</evidence>
<dbReference type="InterPro" id="IPR032675">
    <property type="entry name" value="LRR_dom_sf"/>
</dbReference>
<dbReference type="EnsemblPlants" id="QL08p015947:mrna">
    <property type="protein sequence ID" value="QL08p015947:mrna:CDS:2"/>
    <property type="gene ID" value="QL08p015947"/>
</dbReference>
<evidence type="ECO:0008006" key="16">
    <source>
        <dbReference type="Google" id="ProtNLM"/>
    </source>
</evidence>
<protein>
    <recommendedName>
        <fullName evidence="16">Receptor-like protein 12</fullName>
    </recommendedName>
</protein>
<dbReference type="AlphaFoldDB" id="A0A7N2M9M9"/>
<evidence type="ECO:0000313" key="15">
    <source>
        <dbReference type="Proteomes" id="UP000594261"/>
    </source>
</evidence>
<evidence type="ECO:0000256" key="10">
    <source>
        <dbReference type="ARBA" id="ARBA00023136"/>
    </source>
</evidence>
<dbReference type="PANTHER" id="PTHR48061">
    <property type="entry name" value="LEUCINE-RICH REPEAT RECEPTOR PROTEIN KINASE EMS1-LIKE-RELATED"/>
    <property type="match status" value="1"/>
</dbReference>